<gene>
    <name evidence="6" type="ORF">KMAL_07620</name>
</gene>
<dbReference type="AlphaFoldDB" id="A0A2S3W3Y4"/>
<evidence type="ECO:0000256" key="3">
    <source>
        <dbReference type="PROSITE-ProRule" id="PRU00289"/>
    </source>
</evidence>
<dbReference type="GO" id="GO:0005524">
    <property type="term" value="F:ATP binding"/>
    <property type="evidence" value="ECO:0007669"/>
    <property type="project" value="UniProtKB-UniRule"/>
</dbReference>
<evidence type="ECO:0000256" key="1">
    <source>
        <dbReference type="ARBA" id="ARBA00022741"/>
    </source>
</evidence>
<dbReference type="GO" id="GO:0003677">
    <property type="term" value="F:DNA binding"/>
    <property type="evidence" value="ECO:0007669"/>
    <property type="project" value="InterPro"/>
</dbReference>
<protein>
    <submittedName>
        <fullName evidence="6">FtsK/SpoIIIE family protein</fullName>
    </submittedName>
</protein>
<proteinExistence type="predicted"/>
<dbReference type="InterPro" id="IPR002543">
    <property type="entry name" value="FtsK_dom"/>
</dbReference>
<feature type="domain" description="FtsK" evidence="5">
    <location>
        <begin position="419"/>
        <end position="625"/>
    </location>
</feature>
<dbReference type="OrthoDB" id="9807790at2"/>
<keyword evidence="1 3" id="KW-0547">Nucleotide-binding</keyword>
<feature type="binding site" evidence="3">
    <location>
        <begin position="442"/>
        <end position="449"/>
    </location>
    <ligand>
        <name>ATP</name>
        <dbReference type="ChEBI" id="CHEBI:30616"/>
    </ligand>
</feature>
<dbReference type="Pfam" id="PF01580">
    <property type="entry name" value="FtsK_SpoIIIE"/>
    <property type="match status" value="1"/>
</dbReference>
<keyword evidence="2 3" id="KW-0067">ATP-binding</keyword>
<dbReference type="SUPFAM" id="SSF52540">
    <property type="entry name" value="P-loop containing nucleoside triphosphate hydrolases"/>
    <property type="match status" value="1"/>
</dbReference>
<dbReference type="InterPro" id="IPR050206">
    <property type="entry name" value="FtsK/SpoIIIE/SftA"/>
</dbReference>
<dbReference type="RefSeq" id="WP_110094436.1">
    <property type="nucleotide sequence ID" value="NZ_NKUE01000013.1"/>
</dbReference>
<accession>A0A2S3W3Y4</accession>
<feature type="region of interest" description="Disordered" evidence="4">
    <location>
        <begin position="1"/>
        <end position="46"/>
    </location>
</feature>
<organism evidence="6 7">
    <name type="scientific">Novacetimonas maltaceti</name>
    <dbReference type="NCBI Taxonomy" id="1203393"/>
    <lineage>
        <taxon>Bacteria</taxon>
        <taxon>Pseudomonadati</taxon>
        <taxon>Pseudomonadota</taxon>
        <taxon>Alphaproteobacteria</taxon>
        <taxon>Acetobacterales</taxon>
        <taxon>Acetobacteraceae</taxon>
        <taxon>Novacetimonas</taxon>
    </lineage>
</organism>
<dbReference type="Gene3D" id="3.40.50.300">
    <property type="entry name" value="P-loop containing nucleotide triphosphate hydrolases"/>
    <property type="match status" value="1"/>
</dbReference>
<evidence type="ECO:0000259" key="5">
    <source>
        <dbReference type="PROSITE" id="PS50901"/>
    </source>
</evidence>
<dbReference type="EMBL" id="POTC01000006">
    <property type="protein sequence ID" value="POF63582.1"/>
    <property type="molecule type" value="Genomic_DNA"/>
</dbReference>
<dbReference type="PANTHER" id="PTHR22683">
    <property type="entry name" value="SPORULATION PROTEIN RELATED"/>
    <property type="match status" value="1"/>
</dbReference>
<comment type="caution">
    <text evidence="6">The sequence shown here is derived from an EMBL/GenBank/DDBJ whole genome shotgun (WGS) entry which is preliminary data.</text>
</comment>
<evidence type="ECO:0000256" key="2">
    <source>
        <dbReference type="ARBA" id="ARBA00022840"/>
    </source>
</evidence>
<dbReference type="InterPro" id="IPR027417">
    <property type="entry name" value="P-loop_NTPase"/>
</dbReference>
<evidence type="ECO:0000256" key="4">
    <source>
        <dbReference type="SAM" id="MobiDB-lite"/>
    </source>
</evidence>
<dbReference type="Proteomes" id="UP000237344">
    <property type="component" value="Unassembled WGS sequence"/>
</dbReference>
<evidence type="ECO:0000313" key="7">
    <source>
        <dbReference type="Proteomes" id="UP000237344"/>
    </source>
</evidence>
<sequence length="1001" mass="107591">MKSIEDLLSMVPTPAATPEPAPEPTPEAAPEVAPPPRSAPPGSRPPHALLRAIAVEGQEACNAAWRAEHDRLVAQGGGTDSAPSVALCAHIVGDAGATVREAMFAPDHFHLNASFTADDCAGLRAEWAPQWLRWRRSGRPAGLTRNGDDGFLLRWGRERGPSGAIAYLPLIAGQKSWLILSDDSTKDMAHELVRVLVLRLACMMTDDVRFSLLDPVGLGRAFAQQTYLPSCRPVDSAQPANALATICNDLVDATRTMLQGRPDFHSWTREEQKLAGGYEVVCALDVGDPKYDALSAKLREIALNGPPVGRYLVAHVNVTPPAHQFGARGDGVEKLPQGFDDVRKGAHVIDLRTLAAGAATGAGIAVDRLPPAPLHTRILQSLARPVKGSSFAVIPPVSKWWTHRAVHFIQTPLTNTPDGPSVLFGEEPDGLCRIVTAGVLAGQTGSGKSKMLEVLIFGLAMRYSPDELQFYLVDLKDGTEFNIYRQMPHTAVIATSTALPYVGSLLENLDAEMTRRNIKLFRDNDDGHGQFKNITAYHNAGQPRGPAPRLLIVIDEYQVMFRNADQAPKISKVIQNLVAKGRSAGIHILLSSQSMKAPGMTQGRNIFSNIALRMSMKLSGDAIEGLEEFNREGKALLRSMVRERGDILVNSDGGKDGNVVGHVDLLDGRSDAEINAPGASQDDNARLAPLFAKFDELARRRTDAQKAHWPRLEVIDGLTLPTLSGNFLLQRMQATGAPLDAAALEALAAQRPEEKGLFPVRLDAQIHPVPLLLGRDTSLHGQASAVLWRGDGENLLSVVKDSDLQGKLLAGIIVSLASLAPSVVGSVRILNTALYADTFRGVIDAAIALTGRPMPAHWVVSENAADAKDFLEARAPDGSADVLLLIGPDQAPDLRVPDTLAARSAGNALSKRLGKGPETGQHTIMLCNTMAEVGKVFQARANALGETFHWIVFDILTRELARGVGVSTPTSRSRDDAEENVTTVNLMGPSQERSLVTLFGE</sequence>
<dbReference type="PROSITE" id="PS50901">
    <property type="entry name" value="FTSK"/>
    <property type="match status" value="1"/>
</dbReference>
<evidence type="ECO:0000313" key="6">
    <source>
        <dbReference type="EMBL" id="POF63582.1"/>
    </source>
</evidence>
<reference evidence="6 7" key="1">
    <citation type="submission" date="2018-01" db="EMBL/GenBank/DDBJ databases">
        <title>Draft Genome Sequence of Komagataeibacter maltaceti LMG 1529, a Vinegar Producing Acetic Acid Bacterium Isolated from Malt Vinegar Brewery Acetifiers.</title>
        <authorList>
            <person name="Zhang Q."/>
            <person name="Hollensteiner J."/>
            <person name="Poehlein A."/>
            <person name="Daniel R."/>
        </authorList>
    </citation>
    <scope>NUCLEOTIDE SEQUENCE [LARGE SCALE GENOMIC DNA]</scope>
    <source>
        <strain evidence="6 7">LMG 1529</strain>
    </source>
</reference>
<name>A0A2S3W3Y4_9PROT</name>
<dbReference type="PANTHER" id="PTHR22683:SF41">
    <property type="entry name" value="DNA TRANSLOCASE FTSK"/>
    <property type="match status" value="1"/>
</dbReference>
<feature type="compositionally biased region" description="Pro residues" evidence="4">
    <location>
        <begin position="15"/>
        <end position="44"/>
    </location>
</feature>
<keyword evidence="7" id="KW-1185">Reference proteome</keyword>